<protein>
    <submittedName>
        <fullName evidence="1">Uncharacterized protein</fullName>
    </submittedName>
</protein>
<evidence type="ECO:0000313" key="2">
    <source>
        <dbReference type="Proteomes" id="UP000831785"/>
    </source>
</evidence>
<proteinExistence type="predicted"/>
<evidence type="ECO:0000313" key="1">
    <source>
        <dbReference type="EMBL" id="UOQ50851.1"/>
    </source>
</evidence>
<sequence>MLSLSMLFLMGCQPTANSVADAALGNLRQEIARKNDSLVLLTSQLAQAQALTPTTTSVVAAAAVPVTAVADDQPTPQLYRQPVITPLSTELAEVLSLIDSTTTFAADNYSIRASRACNGPSDQELDYCNCSNFIYLSLDTYNMPYEYKAYRIGPFYEAEFKGWKGTKARADLQISHNVKGQKRVNTFRISWAGVQQL</sequence>
<gene>
    <name evidence="1" type="ORF">MUN80_13895</name>
</gene>
<keyword evidence="2" id="KW-1185">Reference proteome</keyword>
<name>A0ABY4F3Q0_9BACT</name>
<dbReference type="Proteomes" id="UP000831785">
    <property type="component" value="Chromosome"/>
</dbReference>
<organism evidence="1 2">
    <name type="scientific">Hymenobacter cellulosivorans</name>
    <dbReference type="NCBI Taxonomy" id="2932249"/>
    <lineage>
        <taxon>Bacteria</taxon>
        <taxon>Pseudomonadati</taxon>
        <taxon>Bacteroidota</taxon>
        <taxon>Cytophagia</taxon>
        <taxon>Cytophagales</taxon>
        <taxon>Hymenobacteraceae</taxon>
        <taxon>Hymenobacter</taxon>
    </lineage>
</organism>
<dbReference type="EMBL" id="CP095049">
    <property type="protein sequence ID" value="UOQ50851.1"/>
    <property type="molecule type" value="Genomic_DNA"/>
</dbReference>
<dbReference type="RefSeq" id="WP_244713809.1">
    <property type="nucleotide sequence ID" value="NZ_CP095049.1"/>
</dbReference>
<reference evidence="1 2" key="1">
    <citation type="submission" date="2022-04" db="EMBL/GenBank/DDBJ databases">
        <title>Hymenobacter sp. isolated from the air.</title>
        <authorList>
            <person name="Won M."/>
            <person name="Lee C.-M."/>
            <person name="Woen H.-Y."/>
            <person name="Kwon S.-W."/>
        </authorList>
    </citation>
    <scope>NUCLEOTIDE SEQUENCE [LARGE SCALE GENOMIC DNA]</scope>
    <source>
        <strain evidence="2">5116 S-27</strain>
    </source>
</reference>
<accession>A0ABY4F3Q0</accession>